<dbReference type="AlphaFoldDB" id="A0A0N5AZQ8"/>
<feature type="domain" description="Laminin G" evidence="4">
    <location>
        <begin position="169"/>
        <end position="337"/>
    </location>
</feature>
<accession>A0A0N5AZQ8</accession>
<dbReference type="Gene3D" id="2.10.25.10">
    <property type="entry name" value="Laminin"/>
    <property type="match status" value="1"/>
</dbReference>
<keyword evidence="2" id="KW-0245">EGF-like domain</keyword>
<evidence type="ECO:0000256" key="2">
    <source>
        <dbReference type="PROSITE-ProRule" id="PRU00076"/>
    </source>
</evidence>
<dbReference type="PROSITE" id="PS01186">
    <property type="entry name" value="EGF_2"/>
    <property type="match status" value="1"/>
</dbReference>
<keyword evidence="3" id="KW-0472">Membrane</keyword>
<dbReference type="InterPro" id="IPR000742">
    <property type="entry name" value="EGF"/>
</dbReference>
<keyword evidence="3" id="KW-0812">Transmembrane</keyword>
<dbReference type="Proteomes" id="UP000046393">
    <property type="component" value="Unplaced"/>
</dbReference>
<dbReference type="Gene3D" id="2.60.120.200">
    <property type="match status" value="1"/>
</dbReference>
<feature type="domain" description="EGF-like" evidence="5">
    <location>
        <begin position="130"/>
        <end position="168"/>
    </location>
</feature>
<reference evidence="7" key="1">
    <citation type="submission" date="2017-02" db="UniProtKB">
        <authorList>
            <consortium name="WormBaseParasite"/>
        </authorList>
    </citation>
    <scope>IDENTIFICATION</scope>
</reference>
<proteinExistence type="predicted"/>
<dbReference type="Pfam" id="PF24613">
    <property type="entry name" value="EGF_Hmr-1"/>
    <property type="match status" value="1"/>
</dbReference>
<dbReference type="PROSITE" id="PS00022">
    <property type="entry name" value="EGF_1"/>
    <property type="match status" value="1"/>
</dbReference>
<dbReference type="GO" id="GO:0016020">
    <property type="term" value="C:membrane"/>
    <property type="evidence" value="ECO:0007669"/>
    <property type="project" value="UniProtKB-SubCell"/>
</dbReference>
<dbReference type="SMART" id="SM00181">
    <property type="entry name" value="EGF"/>
    <property type="match status" value="3"/>
</dbReference>
<keyword evidence="1 2" id="KW-1015">Disulfide bond</keyword>
<feature type="disulfide bond" evidence="2">
    <location>
        <begin position="369"/>
        <end position="378"/>
    </location>
</feature>
<feature type="domain" description="EGF-like" evidence="5">
    <location>
        <begin position="340"/>
        <end position="379"/>
    </location>
</feature>
<dbReference type="CDD" id="cd00110">
    <property type="entry name" value="LamG"/>
    <property type="match status" value="1"/>
</dbReference>
<evidence type="ECO:0000313" key="6">
    <source>
        <dbReference type="Proteomes" id="UP000046393"/>
    </source>
</evidence>
<dbReference type="PANTHER" id="PTHR15036">
    <property type="entry name" value="PIKACHURIN-LIKE PROTEIN"/>
    <property type="match status" value="1"/>
</dbReference>
<dbReference type="InterPro" id="IPR050372">
    <property type="entry name" value="Neurexin-related_CASP"/>
</dbReference>
<evidence type="ECO:0000259" key="4">
    <source>
        <dbReference type="PROSITE" id="PS50025"/>
    </source>
</evidence>
<dbReference type="InterPro" id="IPR056370">
    <property type="entry name" value="Shg-like_Ig-like"/>
</dbReference>
<evidence type="ECO:0000256" key="3">
    <source>
        <dbReference type="SAM" id="Phobius"/>
    </source>
</evidence>
<feature type="transmembrane region" description="Helical" evidence="3">
    <location>
        <begin position="630"/>
        <end position="652"/>
    </location>
</feature>
<comment type="caution">
    <text evidence="2">Lacks conserved residue(s) required for the propagation of feature annotation.</text>
</comment>
<name>A0A0N5AZQ8_9BILA</name>
<dbReference type="PROSITE" id="PS50025">
    <property type="entry name" value="LAM_G_DOMAIN"/>
    <property type="match status" value="1"/>
</dbReference>
<dbReference type="PANTHER" id="PTHR15036:SF85">
    <property type="entry name" value="SP2353, ISOFORM A"/>
    <property type="match status" value="1"/>
</dbReference>
<sequence length="686" mass="75219">MNRFCGMMKKYIGKNATINVFSIQPGEANFQASTVKVFDVRFTARALSSYVTSNVLNGLIMQHRSELEDVIGAQIVSGGNDMCKYTSCDRGCHTVHHANEAGYLISANQTVILGINTWSKDSCECPVFKPPSSCRAGICRNGGICHNTYPTGFFCECRNSSSRGFRCQGTTRSFNGAGYAWFKPIPACTSLNITLQFMTSELNGLLLYNGPFGKNTSANHLDYSDYLAIRLNGGKIEAEYAFSGNLRNVLHVPNATALNDGKWHSVRFMQIGRSAELVLDDYADRAGNPISVNSSFHVITSKAQYFNGCIRDLIVNGEEYDLGVPDLTDEENTSPGCSMNAAVCGIDNSYCRHGECVADASSSLPKCICDPGYSGVQCDLEVEWVEFGPEAFIEYDVSKFASVNRSNIGLLILPGSGTGTLGHGGIGNQYFGTYLSEFSPGAFVDVPNDLPMSMEMNFFKMNSNYSYWIQFIIAPTRVTLTVDGAHYLSADVDPVENPLKLKVKELVLGVKKSAATNFQFCIGMLWWDHHSLPLLQNGSLPQDIASDSDTTIIQRSEGVKPGCSMRATCATIVCSSPLICVDFWKGPFCTCPENFTPVLDQDGTVLRCEEVISYVRGDVQPKFELGDNKIILLGLGILGLLLLLLLLLMILFSRRKASSSTPIRPAELNYDNIRPYDIEGDVFLQL</sequence>
<evidence type="ECO:0000259" key="5">
    <source>
        <dbReference type="PROSITE" id="PS50026"/>
    </source>
</evidence>
<organism evidence="6 7">
    <name type="scientific">Syphacia muris</name>
    <dbReference type="NCBI Taxonomy" id="451379"/>
    <lineage>
        <taxon>Eukaryota</taxon>
        <taxon>Metazoa</taxon>
        <taxon>Ecdysozoa</taxon>
        <taxon>Nematoda</taxon>
        <taxon>Chromadorea</taxon>
        <taxon>Rhabditida</taxon>
        <taxon>Spirurina</taxon>
        <taxon>Oxyuridomorpha</taxon>
        <taxon>Oxyuroidea</taxon>
        <taxon>Oxyuridae</taxon>
        <taxon>Syphacia</taxon>
    </lineage>
</organism>
<dbReference type="PROSITE" id="PS50026">
    <property type="entry name" value="EGF_3"/>
    <property type="match status" value="2"/>
</dbReference>
<dbReference type="STRING" id="451379.A0A0N5AZQ8"/>
<dbReference type="Pfam" id="PF02210">
    <property type="entry name" value="Laminin_G_2"/>
    <property type="match status" value="1"/>
</dbReference>
<evidence type="ECO:0000313" key="7">
    <source>
        <dbReference type="WBParaSite" id="SMUV_0001048701-mRNA-1"/>
    </source>
</evidence>
<evidence type="ECO:0000256" key="1">
    <source>
        <dbReference type="ARBA" id="ARBA00023157"/>
    </source>
</evidence>
<protein>
    <submittedName>
        <fullName evidence="7">LAM_G_DOMAIN domain-containing protein</fullName>
    </submittedName>
</protein>
<dbReference type="SUPFAM" id="SSF49899">
    <property type="entry name" value="Concanavalin A-like lectins/glucanases"/>
    <property type="match status" value="2"/>
</dbReference>
<keyword evidence="3" id="KW-1133">Transmembrane helix</keyword>
<keyword evidence="6" id="KW-1185">Reference proteome</keyword>
<dbReference type="InterPro" id="IPR013320">
    <property type="entry name" value="ConA-like_dom_sf"/>
</dbReference>
<dbReference type="Pfam" id="PF24811">
    <property type="entry name" value="Ig_Shg"/>
    <property type="match status" value="1"/>
</dbReference>
<dbReference type="WBParaSite" id="SMUV_0001048701-mRNA-1">
    <property type="protein sequence ID" value="SMUV_0001048701-mRNA-1"/>
    <property type="gene ID" value="SMUV_0001048701"/>
</dbReference>
<dbReference type="InterPro" id="IPR056448">
    <property type="entry name" value="EGF_Hmr-1"/>
</dbReference>
<dbReference type="InterPro" id="IPR001791">
    <property type="entry name" value="Laminin_G"/>
</dbReference>
<dbReference type="SMART" id="SM00282">
    <property type="entry name" value="LamG"/>
    <property type="match status" value="2"/>
</dbReference>